<dbReference type="InterPro" id="IPR048537">
    <property type="entry name" value="RRN6_HB"/>
</dbReference>
<dbReference type="Pfam" id="PF20640">
    <property type="entry name" value="Rrn6_HB"/>
    <property type="match status" value="1"/>
</dbReference>
<feature type="compositionally biased region" description="Polar residues" evidence="1">
    <location>
        <begin position="765"/>
        <end position="775"/>
    </location>
</feature>
<evidence type="ECO:0000256" key="1">
    <source>
        <dbReference type="SAM" id="MobiDB-lite"/>
    </source>
</evidence>
<dbReference type="GO" id="GO:0001163">
    <property type="term" value="F:RNA polymerase I transcription regulatory region sequence-specific DNA binding"/>
    <property type="evidence" value="ECO:0007669"/>
    <property type="project" value="TreeGrafter"/>
</dbReference>
<protein>
    <submittedName>
        <fullName evidence="4">Unnamed protein product</fullName>
    </submittedName>
</protein>
<dbReference type="PANTHER" id="PTHR28221:SF2">
    <property type="entry name" value="RNA POLYMERASE I-SPECIFIC TRANSCRIPTION INITIATION FACTOR RRN6"/>
    <property type="match status" value="1"/>
</dbReference>
<accession>A0A9W7DEC5</accession>
<sequence length="804" mass="91705">MAFPSKTGVGVNLTYGLDGIGILNPSLLEDNSSKQAFKLPRERNSKQKLISPVPNSFQIHSKGYKTETEHQKLYGMLPLPQRRAIDSTLKHTNANSNFFIPDDVIKSSTINSEMFIHPKEEIDPCERDIVKLLEFPGLNGWSKRYLLLTADGPLRNLVTITSLEEGYNPVLQHRAPPFYVSNSVSFSSKVNHIAVSPYRPSSAQTIAVMTVDSVHIFKVSWKTEQFVLDPIFKVGKNDLAGFQFAHVEFNPTYSKVAIIDVKGNFEVYGYKGHRFYSSDWRLKTIYDPVELSNFKKIIWSNDGVYLMTRSSLHMVDYLNATCKLVANAWSKLVDYVSPVDENGIGFLLTTREIIVVDELNGFKRLLGWNHYLSEKDLSMKLKVVPTLNKKHSIVGYTCMVTSRMYPITFALEFLLTDNGPVVLNSPYLISLHPKKPIFSYDLVPCEDSRNQFICYQLLENLEISSVLLARRKDREFKSVVNNDNVKIPSLNDSTFGRNVTKDQFSRFYSFLGSWHMPKEEGEDIVYQEIQEYGTSLSDSINEFISLNKDQCNDAFIDHGNTPKFVRLYTELQSMISQLMQFYDNQIIPLGFKFDSDRWLTIKSKLKDVDVSYEQDFEGLTSLKNEIGKLFPFKEPLPNMENKICQDLALSSITIIRKDFNTETIDDQIGSAQSGLSAELSKMVDTFSDDEDTVQSNEHNGEQHSNSKYLDSYINDFNSQINMPSFSISKRSSQKKRKPIPRLDTYQSFKTTIPKKPESQPDMRLLSSQPVETQSLKRAASQVVRGVHGANGFRPKKRKKKTGFL</sequence>
<dbReference type="Proteomes" id="UP001165063">
    <property type="component" value="Unassembled WGS sequence"/>
</dbReference>
<dbReference type="GO" id="GO:0070860">
    <property type="term" value="C:RNA polymerase I core factor complex"/>
    <property type="evidence" value="ECO:0007669"/>
    <property type="project" value="TreeGrafter"/>
</dbReference>
<dbReference type="AlphaFoldDB" id="A0A9W7DEC5"/>
<dbReference type="EMBL" id="BSXU01000376">
    <property type="protein sequence ID" value="GMG20465.1"/>
    <property type="molecule type" value="Genomic_DNA"/>
</dbReference>
<proteinExistence type="predicted"/>
<keyword evidence="5" id="KW-1185">Reference proteome</keyword>
<feature type="domain" description="RRN6 helical bundle" evidence="3">
    <location>
        <begin position="500"/>
        <end position="587"/>
    </location>
</feature>
<reference evidence="4" key="1">
    <citation type="submission" date="2023-04" db="EMBL/GenBank/DDBJ databases">
        <title>Ambrosiozyma monospora NBRC 1965.</title>
        <authorList>
            <person name="Ichikawa N."/>
            <person name="Sato H."/>
            <person name="Tonouchi N."/>
        </authorList>
    </citation>
    <scope>NUCLEOTIDE SEQUENCE</scope>
    <source>
        <strain evidence="4">NBRC 1965</strain>
    </source>
</reference>
<dbReference type="InterPro" id="IPR048535">
    <property type="entry name" value="RRN6_beta-prop"/>
</dbReference>
<dbReference type="Pfam" id="PF10214">
    <property type="entry name" value="Rrn6_beta-prop"/>
    <property type="match status" value="1"/>
</dbReference>
<feature type="domain" description="RRN6 beta-propeller" evidence="2">
    <location>
        <begin position="183"/>
        <end position="430"/>
    </location>
</feature>
<feature type="region of interest" description="Disordered" evidence="1">
    <location>
        <begin position="724"/>
        <end position="804"/>
    </location>
</feature>
<evidence type="ECO:0000313" key="4">
    <source>
        <dbReference type="EMBL" id="GMG20465.1"/>
    </source>
</evidence>
<dbReference type="GO" id="GO:0001179">
    <property type="term" value="F:RNA polymerase I general transcription initiation factor binding"/>
    <property type="evidence" value="ECO:0007669"/>
    <property type="project" value="TreeGrafter"/>
</dbReference>
<evidence type="ECO:0000259" key="2">
    <source>
        <dbReference type="Pfam" id="PF10214"/>
    </source>
</evidence>
<evidence type="ECO:0000313" key="5">
    <source>
        <dbReference type="Proteomes" id="UP001165063"/>
    </source>
</evidence>
<comment type="caution">
    <text evidence="4">The sequence shown here is derived from an EMBL/GenBank/DDBJ whole genome shotgun (WGS) entry which is preliminary data.</text>
</comment>
<dbReference type="OrthoDB" id="4090074at2759"/>
<dbReference type="PANTHER" id="PTHR28221">
    <property type="entry name" value="RNA POLYMERASE I-SPECIFIC TRANSCRIPTION INITIATION FACTOR RRN6"/>
    <property type="match status" value="1"/>
</dbReference>
<gene>
    <name evidence="4" type="ORF">Amon01_000125300</name>
</gene>
<dbReference type="InterPro" id="IPR019350">
    <property type="entry name" value="RNA_pol_I-sp_TIF_RRN6-like"/>
</dbReference>
<organism evidence="4 5">
    <name type="scientific">Ambrosiozyma monospora</name>
    <name type="common">Yeast</name>
    <name type="synonym">Endomycopsis monosporus</name>
    <dbReference type="NCBI Taxonomy" id="43982"/>
    <lineage>
        <taxon>Eukaryota</taxon>
        <taxon>Fungi</taxon>
        <taxon>Dikarya</taxon>
        <taxon>Ascomycota</taxon>
        <taxon>Saccharomycotina</taxon>
        <taxon>Pichiomycetes</taxon>
        <taxon>Pichiales</taxon>
        <taxon>Pichiaceae</taxon>
        <taxon>Ambrosiozyma</taxon>
    </lineage>
</organism>
<dbReference type="GO" id="GO:0042790">
    <property type="term" value="P:nucleolar large rRNA transcription by RNA polymerase I"/>
    <property type="evidence" value="ECO:0007669"/>
    <property type="project" value="TreeGrafter"/>
</dbReference>
<name>A0A9W7DEC5_AMBMO</name>
<evidence type="ECO:0000259" key="3">
    <source>
        <dbReference type="Pfam" id="PF20640"/>
    </source>
</evidence>
<feature type="compositionally biased region" description="Basic residues" evidence="1">
    <location>
        <begin position="793"/>
        <end position="804"/>
    </location>
</feature>